<keyword evidence="3" id="KW-1185">Reference proteome</keyword>
<evidence type="ECO:0000313" key="2">
    <source>
        <dbReference type="EMBL" id="KAF6021521.1"/>
    </source>
</evidence>
<keyword evidence="1" id="KW-0812">Transmembrane</keyword>
<reference evidence="2" key="1">
    <citation type="submission" date="2020-06" db="EMBL/GenBank/DDBJ databases">
        <title>Draft genome of Bugula neritina, a colonial animal packing powerful symbionts and potential medicines.</title>
        <authorList>
            <person name="Rayko M."/>
        </authorList>
    </citation>
    <scope>NUCLEOTIDE SEQUENCE [LARGE SCALE GENOMIC DNA]</scope>
    <source>
        <strain evidence="2">Kwan_BN1</strain>
    </source>
</reference>
<organism evidence="2 3">
    <name type="scientific">Bugula neritina</name>
    <name type="common">Brown bryozoan</name>
    <name type="synonym">Sertularia neritina</name>
    <dbReference type="NCBI Taxonomy" id="10212"/>
    <lineage>
        <taxon>Eukaryota</taxon>
        <taxon>Metazoa</taxon>
        <taxon>Spiralia</taxon>
        <taxon>Lophotrochozoa</taxon>
        <taxon>Bryozoa</taxon>
        <taxon>Gymnolaemata</taxon>
        <taxon>Cheilostomatida</taxon>
        <taxon>Flustrina</taxon>
        <taxon>Buguloidea</taxon>
        <taxon>Bugulidae</taxon>
        <taxon>Bugula</taxon>
    </lineage>
</organism>
<evidence type="ECO:0000313" key="3">
    <source>
        <dbReference type="Proteomes" id="UP000593567"/>
    </source>
</evidence>
<comment type="caution">
    <text evidence="2">The sequence shown here is derived from an EMBL/GenBank/DDBJ whole genome shotgun (WGS) entry which is preliminary data.</text>
</comment>
<dbReference type="EMBL" id="VXIV02003016">
    <property type="protein sequence ID" value="KAF6021521.1"/>
    <property type="molecule type" value="Genomic_DNA"/>
</dbReference>
<gene>
    <name evidence="2" type="ORF">EB796_020168</name>
</gene>
<accession>A0A7J7J7I9</accession>
<feature type="transmembrane region" description="Helical" evidence="1">
    <location>
        <begin position="20"/>
        <end position="37"/>
    </location>
</feature>
<keyword evidence="1" id="KW-1133">Transmembrane helix</keyword>
<protein>
    <submittedName>
        <fullName evidence="2">Uncharacterized protein</fullName>
    </submittedName>
</protein>
<name>A0A7J7J7I9_BUGNE</name>
<proteinExistence type="predicted"/>
<sequence length="85" mass="10062">MEVLNNRKASFWTEEKGDATLLFLMNVIFSFMVILINDRVVTMELFLLSLHIKLLTYSNKSLLPSLIPRLLYPSNYYYLIQLQRC</sequence>
<dbReference type="AlphaFoldDB" id="A0A7J7J7I9"/>
<evidence type="ECO:0000256" key="1">
    <source>
        <dbReference type="SAM" id="Phobius"/>
    </source>
</evidence>
<dbReference type="Proteomes" id="UP000593567">
    <property type="component" value="Unassembled WGS sequence"/>
</dbReference>
<keyword evidence="1" id="KW-0472">Membrane</keyword>